<dbReference type="Pfam" id="PF08395">
    <property type="entry name" value="7tm_7"/>
    <property type="match status" value="1"/>
</dbReference>
<dbReference type="GO" id="GO:0007635">
    <property type="term" value="P:chemosensory behavior"/>
    <property type="evidence" value="ECO:0007669"/>
    <property type="project" value="TreeGrafter"/>
</dbReference>
<proteinExistence type="inferred from homology"/>
<comment type="caution">
    <text evidence="8">Lacks conserved residue(s) required for the propagation of feature annotation.</text>
</comment>
<comment type="function">
    <text evidence="8">Gustatory receptor which mediates acceptance or avoidance behavior, depending on its substrates.</text>
</comment>
<dbReference type="GO" id="GO:0030424">
    <property type="term" value="C:axon"/>
    <property type="evidence" value="ECO:0007669"/>
    <property type="project" value="TreeGrafter"/>
</dbReference>
<dbReference type="PANTHER" id="PTHR21143">
    <property type="entry name" value="INVERTEBRATE GUSTATORY RECEPTOR"/>
    <property type="match status" value="1"/>
</dbReference>
<evidence type="ECO:0000313" key="9">
    <source>
        <dbReference type="EnsemblMetazoa" id="PPAI013205-PA"/>
    </source>
</evidence>
<keyword evidence="4 8" id="KW-1133">Transmembrane helix</keyword>
<keyword evidence="10" id="KW-1185">Reference proteome</keyword>
<dbReference type="EnsemblMetazoa" id="PPAI013205-RA">
    <property type="protein sequence ID" value="PPAI013205-PA"/>
    <property type="gene ID" value="PPAI013205"/>
</dbReference>
<keyword evidence="5 8" id="KW-0472">Membrane</keyword>
<protein>
    <recommendedName>
        <fullName evidence="8">Gustatory receptor</fullName>
    </recommendedName>
</protein>
<dbReference type="Proteomes" id="UP000092462">
    <property type="component" value="Unassembled WGS sequence"/>
</dbReference>
<dbReference type="GO" id="GO:0007165">
    <property type="term" value="P:signal transduction"/>
    <property type="evidence" value="ECO:0007669"/>
    <property type="project" value="UniProtKB-KW"/>
</dbReference>
<reference evidence="9" key="1">
    <citation type="submission" date="2022-08" db="UniProtKB">
        <authorList>
            <consortium name="EnsemblMetazoa"/>
        </authorList>
    </citation>
    <scope>IDENTIFICATION</scope>
    <source>
        <strain evidence="9">Israel</strain>
    </source>
</reference>
<dbReference type="GO" id="GO:0005886">
    <property type="term" value="C:plasma membrane"/>
    <property type="evidence" value="ECO:0007669"/>
    <property type="project" value="UniProtKB-SubCell"/>
</dbReference>
<accession>A0A3F2ZEE3</accession>
<dbReference type="GO" id="GO:0050909">
    <property type="term" value="P:sensory perception of taste"/>
    <property type="evidence" value="ECO:0007669"/>
    <property type="project" value="InterPro"/>
</dbReference>
<dbReference type="GO" id="GO:0008049">
    <property type="term" value="P:male courtship behavior"/>
    <property type="evidence" value="ECO:0007669"/>
    <property type="project" value="TreeGrafter"/>
</dbReference>
<dbReference type="GO" id="GO:0030425">
    <property type="term" value="C:dendrite"/>
    <property type="evidence" value="ECO:0007669"/>
    <property type="project" value="TreeGrafter"/>
</dbReference>
<evidence type="ECO:0000256" key="6">
    <source>
        <dbReference type="ARBA" id="ARBA00023170"/>
    </source>
</evidence>
<feature type="transmembrane region" description="Helical" evidence="8">
    <location>
        <begin position="70"/>
        <end position="91"/>
    </location>
</feature>
<keyword evidence="7 8" id="KW-0807">Transducer</keyword>
<keyword evidence="3 8" id="KW-0812">Transmembrane</keyword>
<feature type="transmembrane region" description="Helical" evidence="8">
    <location>
        <begin position="272"/>
        <end position="291"/>
    </location>
</feature>
<evidence type="ECO:0000256" key="2">
    <source>
        <dbReference type="ARBA" id="ARBA00022475"/>
    </source>
</evidence>
<evidence type="ECO:0000256" key="7">
    <source>
        <dbReference type="ARBA" id="ARBA00023224"/>
    </source>
</evidence>
<evidence type="ECO:0000256" key="8">
    <source>
        <dbReference type="RuleBase" id="RU363108"/>
    </source>
</evidence>
<evidence type="ECO:0000256" key="3">
    <source>
        <dbReference type="ARBA" id="ARBA00022692"/>
    </source>
</evidence>
<evidence type="ECO:0000313" key="10">
    <source>
        <dbReference type="Proteomes" id="UP000092462"/>
    </source>
</evidence>
<dbReference type="PANTHER" id="PTHR21143:SF104">
    <property type="entry name" value="GUSTATORY RECEPTOR 8A-RELATED"/>
    <property type="match status" value="1"/>
</dbReference>
<dbReference type="InterPro" id="IPR013604">
    <property type="entry name" value="7TM_chemorcpt"/>
</dbReference>
<feature type="transmembrane region" description="Helical" evidence="8">
    <location>
        <begin position="350"/>
        <end position="371"/>
    </location>
</feature>
<dbReference type="AlphaFoldDB" id="A0A3F2ZEE3"/>
<comment type="similarity">
    <text evidence="8">Belongs to the insect chemoreceptor superfamily. Gustatory receptor (GR) family.</text>
</comment>
<dbReference type="GO" id="GO:0043025">
    <property type="term" value="C:neuronal cell body"/>
    <property type="evidence" value="ECO:0007669"/>
    <property type="project" value="TreeGrafter"/>
</dbReference>
<feature type="transmembrane region" description="Helical" evidence="8">
    <location>
        <begin position="33"/>
        <end position="58"/>
    </location>
</feature>
<sequence>MELVKLLKPLLVYLRIYGISLQTPDMTKKMRKFIMISAMINLIYLAIVPMVSSILFVIRKNLKMEDRSKIHFFIYCGNYIIHASVIFETFLTKEKQMNFWNTLLMIEQTFSKYRNFLGEANKCLSNKLYLRILVLSSLSMICKIIIWICNLQFKKSTDWYFIEIVTTLSQETGRLIFFSNFLFVEILRMHVKLYNDKTREISKMARKYNRKTLLNELNILKTRHSLIWKLNGLNSFLQWSLTLNFLHSFLHITYLLYWFYVVNTLRGLEYTLFGMFTFLVISIITLVHLVYSCEMLKQETQKTPPLIHVITQELSNPFDVDIHDSIMAISMQIQHEKIFITSAGFFKIDMALLTAIIATITTYLVIFIQFIG</sequence>
<keyword evidence="2 8" id="KW-1003">Cell membrane</keyword>
<comment type="subcellular location">
    <subcellularLocation>
        <location evidence="1 8">Cell membrane</location>
        <topology evidence="1 8">Multi-pass membrane protein</topology>
    </subcellularLocation>
</comment>
<dbReference type="EMBL" id="AJVK01025820">
    <property type="status" value="NOT_ANNOTATED_CDS"/>
    <property type="molecule type" value="Genomic_DNA"/>
</dbReference>
<evidence type="ECO:0000256" key="4">
    <source>
        <dbReference type="ARBA" id="ARBA00022989"/>
    </source>
</evidence>
<dbReference type="VEuPathDB" id="VectorBase:PPAI013205"/>
<name>A0A3F2ZEE3_PHLPP</name>
<evidence type="ECO:0000256" key="5">
    <source>
        <dbReference type="ARBA" id="ARBA00023136"/>
    </source>
</evidence>
<feature type="transmembrane region" description="Helical" evidence="8">
    <location>
        <begin position="236"/>
        <end position="260"/>
    </location>
</feature>
<feature type="transmembrane region" description="Helical" evidence="8">
    <location>
        <begin position="128"/>
        <end position="153"/>
    </location>
</feature>
<organism evidence="9 10">
    <name type="scientific">Phlebotomus papatasi</name>
    <name type="common">Sandfly</name>
    <dbReference type="NCBI Taxonomy" id="29031"/>
    <lineage>
        <taxon>Eukaryota</taxon>
        <taxon>Metazoa</taxon>
        <taxon>Ecdysozoa</taxon>
        <taxon>Arthropoda</taxon>
        <taxon>Hexapoda</taxon>
        <taxon>Insecta</taxon>
        <taxon>Pterygota</taxon>
        <taxon>Neoptera</taxon>
        <taxon>Endopterygota</taxon>
        <taxon>Diptera</taxon>
        <taxon>Nematocera</taxon>
        <taxon>Psychodoidea</taxon>
        <taxon>Psychodidae</taxon>
        <taxon>Phlebotomus</taxon>
        <taxon>Phlebotomus</taxon>
    </lineage>
</organism>
<keyword evidence="6 8" id="KW-0675">Receptor</keyword>
<evidence type="ECO:0000256" key="1">
    <source>
        <dbReference type="ARBA" id="ARBA00004651"/>
    </source>
</evidence>